<feature type="domain" description="Glycosyltransferase 2-like" evidence="1">
    <location>
        <begin position="7"/>
        <end position="66"/>
    </location>
</feature>
<name>A0A538TMM9_UNCEI</name>
<dbReference type="Proteomes" id="UP000316609">
    <property type="component" value="Unassembled WGS sequence"/>
</dbReference>
<dbReference type="AlphaFoldDB" id="A0A538TMM9"/>
<feature type="non-terminal residue" evidence="2">
    <location>
        <position position="68"/>
    </location>
</feature>
<evidence type="ECO:0000259" key="1">
    <source>
        <dbReference type="Pfam" id="PF00535"/>
    </source>
</evidence>
<dbReference type="InterPro" id="IPR029044">
    <property type="entry name" value="Nucleotide-diphossugar_trans"/>
</dbReference>
<accession>A0A538TMM9</accession>
<comment type="caution">
    <text evidence="2">The sequence shown here is derived from an EMBL/GenBank/DDBJ whole genome shotgun (WGS) entry which is preliminary data.</text>
</comment>
<dbReference type="SUPFAM" id="SSF53448">
    <property type="entry name" value="Nucleotide-diphospho-sugar transferases"/>
    <property type="match status" value="1"/>
</dbReference>
<organism evidence="2 3">
    <name type="scientific">Eiseniibacteriota bacterium</name>
    <dbReference type="NCBI Taxonomy" id="2212470"/>
    <lineage>
        <taxon>Bacteria</taxon>
        <taxon>Candidatus Eiseniibacteriota</taxon>
    </lineage>
</organism>
<gene>
    <name evidence="2" type="ORF">E6K78_08660</name>
</gene>
<protein>
    <submittedName>
        <fullName evidence="2">Glycosyltransferase family 2 protein</fullName>
    </submittedName>
</protein>
<reference evidence="2 3" key="1">
    <citation type="journal article" date="2019" name="Nat. Microbiol.">
        <title>Mediterranean grassland soil C-N compound turnover is dependent on rainfall and depth, and is mediated by genomically divergent microorganisms.</title>
        <authorList>
            <person name="Diamond S."/>
            <person name="Andeer P.F."/>
            <person name="Li Z."/>
            <person name="Crits-Christoph A."/>
            <person name="Burstein D."/>
            <person name="Anantharaman K."/>
            <person name="Lane K.R."/>
            <person name="Thomas B.C."/>
            <person name="Pan C."/>
            <person name="Northen T.R."/>
            <person name="Banfield J.F."/>
        </authorList>
    </citation>
    <scope>NUCLEOTIDE SEQUENCE [LARGE SCALE GENOMIC DNA]</scope>
    <source>
        <strain evidence="2">WS_8</strain>
    </source>
</reference>
<sequence>MTKVRVSVCIPAYRQPDHIRRALESVLRQTGVSFEVVITDDTPDDAVQRVVAGCDEALCVRYFRNPVR</sequence>
<proteinExistence type="predicted"/>
<evidence type="ECO:0000313" key="3">
    <source>
        <dbReference type="Proteomes" id="UP000316609"/>
    </source>
</evidence>
<dbReference type="Gene3D" id="3.90.550.10">
    <property type="entry name" value="Spore Coat Polysaccharide Biosynthesis Protein SpsA, Chain A"/>
    <property type="match status" value="1"/>
</dbReference>
<dbReference type="EMBL" id="VBOY01000079">
    <property type="protein sequence ID" value="TMQ64873.1"/>
    <property type="molecule type" value="Genomic_DNA"/>
</dbReference>
<evidence type="ECO:0000313" key="2">
    <source>
        <dbReference type="EMBL" id="TMQ64873.1"/>
    </source>
</evidence>
<dbReference type="GO" id="GO:0016740">
    <property type="term" value="F:transferase activity"/>
    <property type="evidence" value="ECO:0007669"/>
    <property type="project" value="UniProtKB-KW"/>
</dbReference>
<dbReference type="Pfam" id="PF00535">
    <property type="entry name" value="Glycos_transf_2"/>
    <property type="match status" value="1"/>
</dbReference>
<dbReference type="InterPro" id="IPR001173">
    <property type="entry name" value="Glyco_trans_2-like"/>
</dbReference>
<keyword evidence="2" id="KW-0808">Transferase</keyword>